<proteinExistence type="predicted"/>
<accession>A0AB39ZLT7</accession>
<reference evidence="3" key="1">
    <citation type="submission" date="2025-08" db="UniProtKB">
        <authorList>
            <consortium name="RefSeq"/>
        </authorList>
    </citation>
    <scope>IDENTIFICATION</scope>
</reference>
<dbReference type="RefSeq" id="XP_016936789.2">
    <property type="nucleotide sequence ID" value="XM_017081300.4"/>
</dbReference>
<organism evidence="2 3">
    <name type="scientific">Drosophila suzukii</name>
    <name type="common">Spotted-wing drosophila fruit fly</name>
    <dbReference type="NCBI Taxonomy" id="28584"/>
    <lineage>
        <taxon>Eukaryota</taxon>
        <taxon>Metazoa</taxon>
        <taxon>Ecdysozoa</taxon>
        <taxon>Arthropoda</taxon>
        <taxon>Hexapoda</taxon>
        <taxon>Insecta</taxon>
        <taxon>Pterygota</taxon>
        <taxon>Neoptera</taxon>
        <taxon>Endopterygota</taxon>
        <taxon>Diptera</taxon>
        <taxon>Brachycera</taxon>
        <taxon>Muscomorpha</taxon>
        <taxon>Ephydroidea</taxon>
        <taxon>Drosophilidae</taxon>
        <taxon>Drosophila</taxon>
        <taxon>Sophophora</taxon>
    </lineage>
</organism>
<gene>
    <name evidence="3" type="primary">LOC108015060</name>
</gene>
<evidence type="ECO:0000313" key="3">
    <source>
        <dbReference type="RefSeq" id="XP_016936789.2"/>
    </source>
</evidence>
<dbReference type="GeneID" id="108015060"/>
<evidence type="ECO:0000313" key="2">
    <source>
        <dbReference type="Proteomes" id="UP001652628"/>
    </source>
</evidence>
<evidence type="ECO:0000259" key="1">
    <source>
        <dbReference type="Pfam" id="PF16064"/>
    </source>
</evidence>
<feature type="domain" description="DUF4806" evidence="1">
    <location>
        <begin position="99"/>
        <end position="176"/>
    </location>
</feature>
<dbReference type="InterPro" id="IPR032071">
    <property type="entry name" value="DUF4806"/>
</dbReference>
<protein>
    <recommendedName>
        <fullName evidence="1">DUF4806 domain-containing protein</fullName>
    </recommendedName>
</protein>
<dbReference type="AlphaFoldDB" id="A0AB39ZLT7"/>
<keyword evidence="2" id="KW-1185">Reference proteome</keyword>
<name>A0AB39ZLT7_DROSZ</name>
<dbReference type="Pfam" id="PF16064">
    <property type="entry name" value="DUF4806"/>
    <property type="match status" value="1"/>
</dbReference>
<sequence>MKHRKIRRKLYSVCISLINICTMKEESEPYEKRIRIDNVQSLGTENDLLIAKICDLQTEVLAQRAEIRQLTKAITTLTTFVKQSMRSIKTNNVTQNCDDDFPINSEEELLEVDGKISRDPTSYVHAMKKLLSQGRTSRSIRLIFCDDIILNYNIDGAKDKKRLKDFAHLFRALMDAISQIEKSLPAERVLSKALRCVKNCAAKHKGKSGGEDPLGFLNIDMA</sequence>
<dbReference type="Proteomes" id="UP001652628">
    <property type="component" value="Chromosome X"/>
</dbReference>